<dbReference type="InterPro" id="IPR023214">
    <property type="entry name" value="HAD_sf"/>
</dbReference>
<dbReference type="Gene3D" id="3.40.50.1000">
    <property type="entry name" value="HAD superfamily/HAD-like"/>
    <property type="match status" value="1"/>
</dbReference>
<dbReference type="InterPro" id="IPR036412">
    <property type="entry name" value="HAD-like_sf"/>
</dbReference>
<reference evidence="1 2" key="1">
    <citation type="submission" date="2024-07" db="EMBL/GenBank/DDBJ databases">
        <title>Marimonas sp.nov., isolated from tidal-flat sediment.</title>
        <authorList>
            <person name="Jayan J.N."/>
            <person name="Lee S.S."/>
        </authorList>
    </citation>
    <scope>NUCLEOTIDE SEQUENCE [LARGE SCALE GENOMIC DNA]</scope>
    <source>
        <strain evidence="1 2">MJW-29</strain>
    </source>
</reference>
<dbReference type="Proteomes" id="UP001556098">
    <property type="component" value="Unassembled WGS sequence"/>
</dbReference>
<name>A0ABV3RG77_9RHOB</name>
<protein>
    <submittedName>
        <fullName evidence="1">Uncharacterized protein</fullName>
    </submittedName>
</protein>
<accession>A0ABV3RG77</accession>
<evidence type="ECO:0000313" key="2">
    <source>
        <dbReference type="Proteomes" id="UP001556098"/>
    </source>
</evidence>
<proteinExistence type="predicted"/>
<comment type="caution">
    <text evidence="1">The sequence shown here is derived from an EMBL/GenBank/DDBJ whole genome shotgun (WGS) entry which is preliminary data.</text>
</comment>
<dbReference type="SUPFAM" id="SSF56784">
    <property type="entry name" value="HAD-like"/>
    <property type="match status" value="1"/>
</dbReference>
<dbReference type="RefSeq" id="WP_367875677.1">
    <property type="nucleotide sequence ID" value="NZ_JBFNXX010000001.1"/>
</dbReference>
<dbReference type="EMBL" id="JBFNXX010000001">
    <property type="protein sequence ID" value="MEW9917975.1"/>
    <property type="molecule type" value="Genomic_DNA"/>
</dbReference>
<sequence>MALAEARQSASLFAEDIRLVIWDLDETFWDGTLTEGGISYRMDHHALVVELAKRGILSAICSKNDLAPVEALLRDKGLWDYFVFPSIDWTPKGPRIQQMLAQIGLRPASVLFLDDNSMNLAQAAHMNPGLNTGAPALIAQLSDAPQLQGKADTELTRLAQYKVKERKAEAAQTLGGDTVAFLRQSNVRVFIDHDVEAHLDRAIELINRTNQLNFTKNRLPDDMEAARRDLLALLSHNTTDAGLIRVRDDYGDYGFVGFYLTRRLNNARRLEHFCFSCRTLNMFIEHWTYDFLGRPVLTPIGEVLSDPTDPDVVVDWITPAPIEAMASDAPAPVLRFDRVFARGGCDLASLMHYFTLHTGHLVEEFNQPQNGQMLRRDHTAFLTPALGGGLTGDQLRAAEALGYSALDFESALGSIAAGRPLIFLSFWADADIPVYRHRESGLRVPYWLVGAQNHDLIARQDLREAVARTDEQRKRLETLCADFVHEGLLGEDEMRQRYARILDAMPPGSTVVLMLANERGPMHYQLPDRPLHPHHARLNRILREIAQGRERVILVDPADHISGPSDLIDLNHFKRPVYHRLYRDILGRLTELSEAEAEGPEHE</sequence>
<evidence type="ECO:0000313" key="1">
    <source>
        <dbReference type="EMBL" id="MEW9917975.1"/>
    </source>
</evidence>
<keyword evidence="2" id="KW-1185">Reference proteome</keyword>
<gene>
    <name evidence="1" type="ORF">AB2B41_00030</name>
</gene>
<organism evidence="1 2">
    <name type="scientific">Sulfitobacter sediminis</name>
    <dbReference type="NCBI Taxonomy" id="3234186"/>
    <lineage>
        <taxon>Bacteria</taxon>
        <taxon>Pseudomonadati</taxon>
        <taxon>Pseudomonadota</taxon>
        <taxon>Alphaproteobacteria</taxon>
        <taxon>Rhodobacterales</taxon>
        <taxon>Roseobacteraceae</taxon>
        <taxon>Sulfitobacter</taxon>
    </lineage>
</organism>